<gene>
    <name evidence="2" type="ORF">E3D00_05090</name>
</gene>
<evidence type="ECO:0000256" key="1">
    <source>
        <dbReference type="SAM" id="Phobius"/>
    </source>
</evidence>
<keyword evidence="3" id="KW-1185">Reference proteome</keyword>
<dbReference type="KEGG" id="ssam:E3D00_05090"/>
<evidence type="ECO:0000313" key="3">
    <source>
        <dbReference type="Proteomes" id="UP000316313"/>
    </source>
</evidence>
<proteinExistence type="predicted"/>
<keyword evidence="1" id="KW-0812">Transmembrane</keyword>
<reference evidence="2 3" key="1">
    <citation type="submission" date="2019-03" db="EMBL/GenBank/DDBJ databases">
        <title>The complete genome sequence of Swingsia samuiensis NBRC107927(T).</title>
        <authorList>
            <person name="Chua K.-O."/>
            <person name="Chan K.-G."/>
            <person name="See-Too W.-S."/>
        </authorList>
    </citation>
    <scope>NUCLEOTIDE SEQUENCE [LARGE SCALE GENOMIC DNA]</scope>
    <source>
        <strain evidence="2 3">AH83</strain>
    </source>
</reference>
<evidence type="ECO:0000313" key="2">
    <source>
        <dbReference type="EMBL" id="QDH17999.1"/>
    </source>
</evidence>
<dbReference type="Proteomes" id="UP000316313">
    <property type="component" value="Chromosome"/>
</dbReference>
<keyword evidence="1" id="KW-0472">Membrane</keyword>
<name>A0A4Y6UK58_9PROT</name>
<dbReference type="AlphaFoldDB" id="A0A4Y6UK58"/>
<protein>
    <submittedName>
        <fullName evidence="2">Uncharacterized protein</fullName>
    </submittedName>
</protein>
<keyword evidence="1" id="KW-1133">Transmembrane helix</keyword>
<sequence length="60" mass="6699">MIEPTENFLSKGSKEASMALLNTLTPYTASIGILAVAFACITAQKTQRRSLSYVRVRHRR</sequence>
<accession>A0A4Y6UK58</accession>
<organism evidence="2 3">
    <name type="scientific">Swingsia samuiensis</name>
    <dbReference type="NCBI Taxonomy" id="1293412"/>
    <lineage>
        <taxon>Bacteria</taxon>
        <taxon>Pseudomonadati</taxon>
        <taxon>Pseudomonadota</taxon>
        <taxon>Alphaproteobacteria</taxon>
        <taxon>Acetobacterales</taxon>
        <taxon>Acetobacteraceae</taxon>
        <taxon>Swingsia</taxon>
    </lineage>
</organism>
<dbReference type="EMBL" id="CP038141">
    <property type="protein sequence ID" value="QDH17999.1"/>
    <property type="molecule type" value="Genomic_DNA"/>
</dbReference>
<feature type="transmembrane region" description="Helical" evidence="1">
    <location>
        <begin position="24"/>
        <end position="43"/>
    </location>
</feature>